<evidence type="ECO:0008006" key="10">
    <source>
        <dbReference type="Google" id="ProtNLM"/>
    </source>
</evidence>
<accession>A0A1F6G585</accession>
<protein>
    <recommendedName>
        <fullName evidence="10">Tyr recombinase domain-containing protein</fullName>
    </recommendedName>
</protein>
<dbReference type="STRING" id="1817772.A2527_13605"/>
<dbReference type="InterPro" id="IPR050090">
    <property type="entry name" value="Tyrosine_recombinase_XerCD"/>
</dbReference>
<dbReference type="PANTHER" id="PTHR30349:SF41">
    <property type="entry name" value="INTEGRASE_RECOMBINASE PROTEIN MJ0367-RELATED"/>
    <property type="match status" value="1"/>
</dbReference>
<comment type="caution">
    <text evidence="8">The sequence shown here is derived from an EMBL/GenBank/DDBJ whole genome shotgun (WGS) entry which is preliminary data.</text>
</comment>
<reference evidence="8 9" key="1">
    <citation type="journal article" date="2016" name="Nat. Commun.">
        <title>Thousands of microbial genomes shed light on interconnected biogeochemical processes in an aquifer system.</title>
        <authorList>
            <person name="Anantharaman K."/>
            <person name="Brown C.T."/>
            <person name="Hug L.A."/>
            <person name="Sharon I."/>
            <person name="Castelle C.J."/>
            <person name="Probst A.J."/>
            <person name="Thomas B.C."/>
            <person name="Singh A."/>
            <person name="Wilkins M.J."/>
            <person name="Karaoz U."/>
            <person name="Brodie E.L."/>
            <person name="Williams K.H."/>
            <person name="Hubbard S.S."/>
            <person name="Banfield J.F."/>
        </authorList>
    </citation>
    <scope>NUCLEOTIDE SEQUENCE [LARGE SCALE GENOMIC DNA]</scope>
</reference>
<dbReference type="Pfam" id="PF00589">
    <property type="entry name" value="Phage_integrase"/>
    <property type="match status" value="1"/>
</dbReference>
<dbReference type="GO" id="GO:0006310">
    <property type="term" value="P:DNA recombination"/>
    <property type="evidence" value="ECO:0007669"/>
    <property type="project" value="UniProtKB-KW"/>
</dbReference>
<dbReference type="Proteomes" id="UP000178449">
    <property type="component" value="Unassembled WGS sequence"/>
</dbReference>
<dbReference type="AlphaFoldDB" id="A0A1F6G585"/>
<dbReference type="PROSITE" id="PS51898">
    <property type="entry name" value="TYR_RECOMBINASE"/>
    <property type="match status" value="1"/>
</dbReference>
<dbReference type="InterPro" id="IPR013762">
    <property type="entry name" value="Integrase-like_cat_sf"/>
</dbReference>
<dbReference type="GO" id="GO:0015074">
    <property type="term" value="P:DNA integration"/>
    <property type="evidence" value="ECO:0007669"/>
    <property type="project" value="UniProtKB-KW"/>
</dbReference>
<evidence type="ECO:0000256" key="5">
    <source>
        <dbReference type="PROSITE-ProRule" id="PRU01248"/>
    </source>
</evidence>
<evidence type="ECO:0000313" key="9">
    <source>
        <dbReference type="Proteomes" id="UP000178449"/>
    </source>
</evidence>
<evidence type="ECO:0000259" key="6">
    <source>
        <dbReference type="PROSITE" id="PS51898"/>
    </source>
</evidence>
<dbReference type="EMBL" id="MFNE01000052">
    <property type="protein sequence ID" value="OGG93277.1"/>
    <property type="molecule type" value="Genomic_DNA"/>
</dbReference>
<dbReference type="CDD" id="cd00397">
    <property type="entry name" value="DNA_BRE_C"/>
    <property type="match status" value="1"/>
</dbReference>
<dbReference type="SUPFAM" id="SSF56349">
    <property type="entry name" value="DNA breaking-rejoining enzymes"/>
    <property type="match status" value="1"/>
</dbReference>
<evidence type="ECO:0000313" key="8">
    <source>
        <dbReference type="EMBL" id="OGG93277.1"/>
    </source>
</evidence>
<comment type="similarity">
    <text evidence="1">Belongs to the 'phage' integrase family.</text>
</comment>
<name>A0A1F6G585_9PROT</name>
<feature type="domain" description="Core-binding (CB)" evidence="7">
    <location>
        <begin position="34"/>
        <end position="115"/>
    </location>
</feature>
<evidence type="ECO:0000256" key="2">
    <source>
        <dbReference type="ARBA" id="ARBA00022908"/>
    </source>
</evidence>
<keyword evidence="3 5" id="KW-0238">DNA-binding</keyword>
<dbReference type="Gene3D" id="1.10.443.10">
    <property type="entry name" value="Intergrase catalytic core"/>
    <property type="match status" value="1"/>
</dbReference>
<dbReference type="PANTHER" id="PTHR30349">
    <property type="entry name" value="PHAGE INTEGRASE-RELATED"/>
    <property type="match status" value="1"/>
</dbReference>
<gene>
    <name evidence="8" type="ORF">A2527_13605</name>
</gene>
<evidence type="ECO:0000256" key="1">
    <source>
        <dbReference type="ARBA" id="ARBA00008857"/>
    </source>
</evidence>
<dbReference type="InterPro" id="IPR002104">
    <property type="entry name" value="Integrase_catalytic"/>
</dbReference>
<sequence length="322" mass="35913">MDLTRFDSGALSLLGPQVAQETKREKTWVSMGQVPLAEALEAWLYNLAPLTAKSYRAGFKALEQRGIVSFDENLQRFSLLNHELKVDQIKAEPGWSEATRQARAAAYISFTGFLQRRTAGLITKAQSNREGANKTFFKIREKVKTPALDPEQTKAFFSALDQLNPRDGLIGKLILQGGKRKGEVLGVLIEQIDYKNNRISFVQSKTKGMIKETIITYPAFLMAELQTYIAGRKQGLCFISQNGRRLAPNQIDRNFKKAGALAGIPFVVSPHVLRVTLVTRLKEYKVQDSDIIKITGHASPVQLLAYDKTNPADNASARFNLV</sequence>
<keyword evidence="4" id="KW-0233">DNA recombination</keyword>
<dbReference type="GO" id="GO:0003677">
    <property type="term" value="F:DNA binding"/>
    <property type="evidence" value="ECO:0007669"/>
    <property type="project" value="UniProtKB-UniRule"/>
</dbReference>
<evidence type="ECO:0000256" key="3">
    <source>
        <dbReference type="ARBA" id="ARBA00023125"/>
    </source>
</evidence>
<dbReference type="InterPro" id="IPR044068">
    <property type="entry name" value="CB"/>
</dbReference>
<keyword evidence="2" id="KW-0229">DNA integration</keyword>
<feature type="domain" description="Tyr recombinase" evidence="6">
    <location>
        <begin position="143"/>
        <end position="319"/>
    </location>
</feature>
<proteinExistence type="inferred from homology"/>
<dbReference type="PROSITE" id="PS51900">
    <property type="entry name" value="CB"/>
    <property type="match status" value="1"/>
</dbReference>
<evidence type="ECO:0000256" key="4">
    <source>
        <dbReference type="ARBA" id="ARBA00023172"/>
    </source>
</evidence>
<evidence type="ECO:0000259" key="7">
    <source>
        <dbReference type="PROSITE" id="PS51900"/>
    </source>
</evidence>
<organism evidence="8 9">
    <name type="scientific">Candidatus Lambdaproteobacteria bacterium RIFOXYD2_FULL_50_16</name>
    <dbReference type="NCBI Taxonomy" id="1817772"/>
    <lineage>
        <taxon>Bacteria</taxon>
        <taxon>Pseudomonadati</taxon>
        <taxon>Pseudomonadota</taxon>
        <taxon>Candidatus Lambdaproteobacteria</taxon>
    </lineage>
</organism>
<dbReference type="InterPro" id="IPR011010">
    <property type="entry name" value="DNA_brk_join_enz"/>
</dbReference>